<reference evidence="1" key="1">
    <citation type="submission" date="2020-05" db="EMBL/GenBank/DDBJ databases">
        <title>Phylogenomic resolution of chytrid fungi.</title>
        <authorList>
            <person name="Stajich J.E."/>
            <person name="Amses K."/>
            <person name="Simmons R."/>
            <person name="Seto K."/>
            <person name="Myers J."/>
            <person name="Bonds A."/>
            <person name="Quandt C.A."/>
            <person name="Barry K."/>
            <person name="Liu P."/>
            <person name="Grigoriev I."/>
            <person name="Longcore J.E."/>
            <person name="James T.Y."/>
        </authorList>
    </citation>
    <scope>NUCLEOTIDE SEQUENCE</scope>
    <source>
        <strain evidence="1">JEL0513</strain>
    </source>
</reference>
<accession>A0AAD5XH98</accession>
<proteinExistence type="predicted"/>
<dbReference type="EMBL" id="JADGJH010000553">
    <property type="protein sequence ID" value="KAJ3126553.1"/>
    <property type="molecule type" value="Genomic_DNA"/>
</dbReference>
<evidence type="ECO:0000313" key="2">
    <source>
        <dbReference type="Proteomes" id="UP001211907"/>
    </source>
</evidence>
<protein>
    <submittedName>
        <fullName evidence="1">Uncharacterized protein</fullName>
    </submittedName>
</protein>
<organism evidence="1 2">
    <name type="scientific">Physocladia obscura</name>
    <dbReference type="NCBI Taxonomy" id="109957"/>
    <lineage>
        <taxon>Eukaryota</taxon>
        <taxon>Fungi</taxon>
        <taxon>Fungi incertae sedis</taxon>
        <taxon>Chytridiomycota</taxon>
        <taxon>Chytridiomycota incertae sedis</taxon>
        <taxon>Chytridiomycetes</taxon>
        <taxon>Chytridiales</taxon>
        <taxon>Chytriomycetaceae</taxon>
        <taxon>Physocladia</taxon>
    </lineage>
</organism>
<gene>
    <name evidence="1" type="ORF">HK100_010196</name>
</gene>
<evidence type="ECO:0000313" key="1">
    <source>
        <dbReference type="EMBL" id="KAJ3126553.1"/>
    </source>
</evidence>
<comment type="caution">
    <text evidence="1">The sequence shown here is derived from an EMBL/GenBank/DDBJ whole genome shotgun (WGS) entry which is preliminary data.</text>
</comment>
<name>A0AAD5XH98_9FUNG</name>
<keyword evidence="2" id="KW-1185">Reference proteome</keyword>
<dbReference type="AlphaFoldDB" id="A0AAD5XH98"/>
<sequence length="526" mass="58199">METHPSLKEGHTSKDILSNDCATLAQLQTSELKLSQPKTTDFTFSQKLRGEICQATQSQLKMTPRALNLLPTPSLKKIDEEEEEEDELNTGKQKTKFYNSAERHIGIVEQEKNSRIFIRQNSALGSATNIAFSVAKEMLIGSEKSLLTRATSSFYESCSNPQNEKTVNTVNLLLGNVVSSVIPAQSIRRDFALNIAHQFSPPSATPLWGKQSKLFSIDNLPLAILIIILRFAVDPLLPNAKIYVAKWHCQRISVYNLRQLSRALKNAVPEALKLIDTRDISMKALQSLATASETEFAQIQPYQRRITITASIPSTATTKTSNPTTLTVPAAGLLFIQPPSQTVYTSPSQTFKPPILPSGRSVRTTITASYVIPTATGVDPPAAAATAAHATISVPFALHLQIDNDPVATATVRAILTLTVARAEQTQRVVELVDTSTGAWIGWIRYSEAEAPGYNYNVKHREVLECTWEREWWLGWAAKWAIGMPRHDREDILDRHFGHVASEIVLEEIVVPTDFVFGGFLKSVLE</sequence>
<dbReference type="Proteomes" id="UP001211907">
    <property type="component" value="Unassembled WGS sequence"/>
</dbReference>